<dbReference type="AlphaFoldDB" id="A0A368Y6K2"/>
<proteinExistence type="predicted"/>
<accession>A0A368Y6K2</accession>
<protein>
    <submittedName>
        <fullName evidence="1">Uncharacterized protein</fullName>
    </submittedName>
</protein>
<gene>
    <name evidence="1" type="ORF">DES41_102148</name>
</gene>
<keyword evidence="2" id="KW-1185">Reference proteome</keyword>
<reference evidence="1 2" key="1">
    <citation type="submission" date="2018-07" db="EMBL/GenBank/DDBJ databases">
        <title>Genomic Encyclopedia of Type Strains, Phase IV (KMG-IV): sequencing the most valuable type-strain genomes for metagenomic binning, comparative biology and taxonomic classification.</title>
        <authorList>
            <person name="Goeker M."/>
        </authorList>
    </citation>
    <scope>NUCLEOTIDE SEQUENCE [LARGE SCALE GENOMIC DNA]</scope>
    <source>
        <strain evidence="1 2">DSM 21634</strain>
    </source>
</reference>
<dbReference type="Proteomes" id="UP000252884">
    <property type="component" value="Unassembled WGS sequence"/>
</dbReference>
<evidence type="ECO:0000313" key="2">
    <source>
        <dbReference type="Proteomes" id="UP000252884"/>
    </source>
</evidence>
<name>A0A368Y6K2_9BURK</name>
<organism evidence="1 2">
    <name type="scientific">Pseudorhodoferax soli</name>
    <dbReference type="NCBI Taxonomy" id="545864"/>
    <lineage>
        <taxon>Bacteria</taxon>
        <taxon>Pseudomonadati</taxon>
        <taxon>Pseudomonadota</taxon>
        <taxon>Betaproteobacteria</taxon>
        <taxon>Burkholderiales</taxon>
        <taxon>Comamonadaceae</taxon>
    </lineage>
</organism>
<sequence length="69" mass="7908">MPHAEGTLVINTSVTLRVHAQPGIPEHRLLSVMTARVAGGKLLMKFSSVRLPDRNEQFEARMRRQRMQR</sequence>
<dbReference type="EMBL" id="QPJK01000002">
    <property type="protein sequence ID" value="RCW73834.1"/>
    <property type="molecule type" value="Genomic_DNA"/>
</dbReference>
<comment type="caution">
    <text evidence="1">The sequence shown here is derived from an EMBL/GenBank/DDBJ whole genome shotgun (WGS) entry which is preliminary data.</text>
</comment>
<evidence type="ECO:0000313" key="1">
    <source>
        <dbReference type="EMBL" id="RCW73834.1"/>
    </source>
</evidence>